<evidence type="ECO:0000313" key="15">
    <source>
        <dbReference type="Proteomes" id="UP000242877"/>
    </source>
</evidence>
<evidence type="ECO:0000259" key="13">
    <source>
        <dbReference type="PROSITE" id="PS50011"/>
    </source>
</evidence>
<dbReference type="FunFam" id="1.10.510.10:FF:000441">
    <property type="entry name" value="Serine/threonine protein kinase"/>
    <property type="match status" value="1"/>
</dbReference>
<feature type="region of interest" description="Disordered" evidence="12">
    <location>
        <begin position="1029"/>
        <end position="1310"/>
    </location>
</feature>
<dbReference type="CDD" id="cd14037">
    <property type="entry name" value="STKc_NAK_like"/>
    <property type="match status" value="1"/>
</dbReference>
<comment type="caution">
    <text evidence="14">The sequence shown here is derived from an EMBL/GenBank/DDBJ whole genome shotgun (WGS) entry which is preliminary data.</text>
</comment>
<gene>
    <name evidence="14" type="ORF">AAP_01750</name>
</gene>
<dbReference type="EMBL" id="AZGZ01000006">
    <property type="protein sequence ID" value="KZZ94450.1"/>
    <property type="molecule type" value="Genomic_DNA"/>
</dbReference>
<name>A0A166P518_9EURO</name>
<comment type="catalytic activity">
    <reaction evidence="10">
        <text>L-threonyl-[protein] + ATP = O-phospho-L-threonyl-[protein] + ADP + H(+)</text>
        <dbReference type="Rhea" id="RHEA:46608"/>
        <dbReference type="Rhea" id="RHEA-COMP:11060"/>
        <dbReference type="Rhea" id="RHEA-COMP:11605"/>
        <dbReference type="ChEBI" id="CHEBI:15378"/>
        <dbReference type="ChEBI" id="CHEBI:30013"/>
        <dbReference type="ChEBI" id="CHEBI:30616"/>
        <dbReference type="ChEBI" id="CHEBI:61977"/>
        <dbReference type="ChEBI" id="CHEBI:456216"/>
        <dbReference type="EC" id="2.7.11.1"/>
    </reaction>
</comment>
<dbReference type="PROSITE" id="PS50011">
    <property type="entry name" value="PROTEIN_KINASE_DOM"/>
    <property type="match status" value="1"/>
</dbReference>
<evidence type="ECO:0000256" key="9">
    <source>
        <dbReference type="ARBA" id="ARBA00022840"/>
    </source>
</evidence>
<keyword evidence="4" id="KW-0723">Serine/threonine-protein kinase</keyword>
<keyword evidence="8 14" id="KW-0418">Kinase</keyword>
<dbReference type="SMART" id="SM00220">
    <property type="entry name" value="S_TKc"/>
    <property type="match status" value="1"/>
</dbReference>
<dbReference type="PROSITE" id="PS00108">
    <property type="entry name" value="PROTEIN_KINASE_ST"/>
    <property type="match status" value="1"/>
</dbReference>
<dbReference type="InterPro" id="IPR000719">
    <property type="entry name" value="Prot_kinase_dom"/>
</dbReference>
<keyword evidence="6" id="KW-0808">Transferase</keyword>
<protein>
    <recommendedName>
        <fullName evidence="2">non-specific serine/threonine protein kinase</fullName>
        <ecNumber evidence="2">2.7.11.1</ecNumber>
    </recommendedName>
</protein>
<feature type="compositionally biased region" description="Basic and acidic residues" evidence="12">
    <location>
        <begin position="907"/>
        <end position="923"/>
    </location>
</feature>
<evidence type="ECO:0000256" key="6">
    <source>
        <dbReference type="ARBA" id="ARBA00022679"/>
    </source>
</evidence>
<dbReference type="GO" id="GO:0000147">
    <property type="term" value="P:actin cortical patch assembly"/>
    <property type="evidence" value="ECO:0007669"/>
    <property type="project" value="TreeGrafter"/>
</dbReference>
<evidence type="ECO:0000256" key="1">
    <source>
        <dbReference type="ARBA" id="ARBA00004496"/>
    </source>
</evidence>
<feature type="compositionally biased region" description="Low complexity" evidence="12">
    <location>
        <begin position="814"/>
        <end position="825"/>
    </location>
</feature>
<evidence type="ECO:0000256" key="10">
    <source>
        <dbReference type="ARBA" id="ARBA00047899"/>
    </source>
</evidence>
<dbReference type="PANTHER" id="PTHR22967:SF57">
    <property type="entry name" value="AUXILIN, ISOFORM A-RELATED"/>
    <property type="match status" value="1"/>
</dbReference>
<dbReference type="InterPro" id="IPR011009">
    <property type="entry name" value="Kinase-like_dom_sf"/>
</dbReference>
<keyword evidence="5" id="KW-0597">Phosphoprotein</keyword>
<evidence type="ECO:0000256" key="12">
    <source>
        <dbReference type="SAM" id="MobiDB-lite"/>
    </source>
</evidence>
<feature type="compositionally biased region" description="Polar residues" evidence="12">
    <location>
        <begin position="1209"/>
        <end position="1218"/>
    </location>
</feature>
<dbReference type="Pfam" id="PF00069">
    <property type="entry name" value="Pkinase"/>
    <property type="match status" value="1"/>
</dbReference>
<feature type="compositionally biased region" description="Basic residues" evidence="12">
    <location>
        <begin position="859"/>
        <end position="873"/>
    </location>
</feature>
<feature type="compositionally biased region" description="Low complexity" evidence="12">
    <location>
        <begin position="372"/>
        <end position="384"/>
    </location>
</feature>
<feature type="domain" description="Protein kinase" evidence="13">
    <location>
        <begin position="25"/>
        <end position="303"/>
    </location>
</feature>
<dbReference type="Gene3D" id="1.10.510.10">
    <property type="entry name" value="Transferase(Phosphotransferase) domain 1"/>
    <property type="match status" value="1"/>
</dbReference>
<feature type="compositionally biased region" description="Pro residues" evidence="12">
    <location>
        <begin position="493"/>
        <end position="514"/>
    </location>
</feature>
<comment type="subcellular location">
    <subcellularLocation>
        <location evidence="1">Cytoplasm</location>
    </subcellularLocation>
</comment>
<keyword evidence="15" id="KW-1185">Reference proteome</keyword>
<feature type="compositionally biased region" description="Pro residues" evidence="12">
    <location>
        <begin position="956"/>
        <end position="972"/>
    </location>
</feature>
<accession>A0A166P518</accession>
<dbReference type="Proteomes" id="UP000242877">
    <property type="component" value="Unassembled WGS sequence"/>
</dbReference>
<dbReference type="GO" id="GO:0005524">
    <property type="term" value="F:ATP binding"/>
    <property type="evidence" value="ECO:0007669"/>
    <property type="project" value="UniProtKB-KW"/>
</dbReference>
<feature type="compositionally biased region" description="Basic and acidic residues" evidence="12">
    <location>
        <begin position="826"/>
        <end position="837"/>
    </location>
</feature>
<feature type="region of interest" description="Disordered" evidence="12">
    <location>
        <begin position="312"/>
        <end position="1004"/>
    </location>
</feature>
<feature type="compositionally biased region" description="Acidic residues" evidence="12">
    <location>
        <begin position="982"/>
        <end position="993"/>
    </location>
</feature>
<comment type="catalytic activity">
    <reaction evidence="11">
        <text>L-seryl-[protein] + ATP = O-phospho-L-seryl-[protein] + ADP + H(+)</text>
        <dbReference type="Rhea" id="RHEA:17989"/>
        <dbReference type="Rhea" id="RHEA-COMP:9863"/>
        <dbReference type="Rhea" id="RHEA-COMP:11604"/>
        <dbReference type="ChEBI" id="CHEBI:15378"/>
        <dbReference type="ChEBI" id="CHEBI:29999"/>
        <dbReference type="ChEBI" id="CHEBI:30616"/>
        <dbReference type="ChEBI" id="CHEBI:83421"/>
        <dbReference type="ChEBI" id="CHEBI:456216"/>
        <dbReference type="EC" id="2.7.11.1"/>
    </reaction>
</comment>
<feature type="compositionally biased region" description="Low complexity" evidence="12">
    <location>
        <begin position="455"/>
        <end position="474"/>
    </location>
</feature>
<feature type="compositionally biased region" description="Basic and acidic residues" evidence="12">
    <location>
        <begin position="1301"/>
        <end position="1310"/>
    </location>
</feature>
<feature type="compositionally biased region" description="Basic and acidic residues" evidence="12">
    <location>
        <begin position="848"/>
        <end position="858"/>
    </location>
</feature>
<dbReference type="GO" id="GO:0004674">
    <property type="term" value="F:protein serine/threonine kinase activity"/>
    <property type="evidence" value="ECO:0007669"/>
    <property type="project" value="UniProtKB-KW"/>
</dbReference>
<feature type="compositionally biased region" description="Polar residues" evidence="12">
    <location>
        <begin position="323"/>
        <end position="340"/>
    </location>
</feature>
<keyword evidence="7" id="KW-0547">Nucleotide-binding</keyword>
<evidence type="ECO:0000256" key="8">
    <source>
        <dbReference type="ARBA" id="ARBA00022777"/>
    </source>
</evidence>
<dbReference type="PANTHER" id="PTHR22967">
    <property type="entry name" value="SERINE/THREONINE PROTEIN KINASE"/>
    <property type="match status" value="1"/>
</dbReference>
<dbReference type="SUPFAM" id="SSF56112">
    <property type="entry name" value="Protein kinase-like (PK-like)"/>
    <property type="match status" value="1"/>
</dbReference>
<proteinExistence type="predicted"/>
<feature type="compositionally biased region" description="Low complexity" evidence="12">
    <location>
        <begin position="1160"/>
        <end position="1177"/>
    </location>
</feature>
<dbReference type="InterPro" id="IPR008271">
    <property type="entry name" value="Ser/Thr_kinase_AS"/>
</dbReference>
<evidence type="ECO:0000256" key="4">
    <source>
        <dbReference type="ARBA" id="ARBA00022527"/>
    </source>
</evidence>
<evidence type="ECO:0000313" key="14">
    <source>
        <dbReference type="EMBL" id="KZZ94450.1"/>
    </source>
</evidence>
<keyword evidence="9" id="KW-0067">ATP-binding</keyword>
<dbReference type="VEuPathDB" id="FungiDB:AAP_01750"/>
<keyword evidence="3" id="KW-0963">Cytoplasm</keyword>
<feature type="compositionally biased region" description="Basic and acidic residues" evidence="12">
    <location>
        <begin position="618"/>
        <end position="627"/>
    </location>
</feature>
<sequence>MTSAGAIPAGTFMPGTKVQVGSHRVIVERYLSEGGFAHVYVVRLPSPVAGTDLAVLKRVAVPDKSALANMRTEVETMKKLKGHRHIVTYIDSHASQLKGGGYEVFLLMEFCAGGGLIDFMNTRLQNRLTEPEILKIFTDVAEGVACMHYLKPALLHRDLKVENVLIAVDAINQSFCYKLCDFGSAAPPRPAAKNTTEGRLIEDDVQRHTTMQYRSPEMIDVYRGHPIDEKSDIWALGVFLYKLCYYTTPFEEAGQMAILNASFKFPAYPPFSDRLKLLIAEMLQEDPRRRPNIYRVLKESCYMRGKECPVPDIYSSRSKSESRLTPQQHGTTPSPVSSIGATPGANFSPPIQETAIIPDITPMRRGRPAKPAPAIQAPAEAPKPSHSPFRSETKSAPTIVAPAPAAVPKPSPDPFGALDRVARKEGTEDELSQKYPTLEEFTLYHDKSSKFGYESAQPTQQVSPQQAVPPQQQQSRIDPRITNVLADEAFARPSPPSTAKPQAPLPQQPKPQPQQPAHGRAVSVNVARYSAPIGAPAQSKPRPAMPISAASKSTSDLRRGLVDLTKQTTTHIPAHKPPSPVRAPAGQHEVPVSLPTRPPMVSTGTMTSPPITPVDAVRQPHHDDQGQKKSRSASRPGSRGQGLPPWPPSQERESLSIDRSPVDVNADERAQLNSGELPPRPNTKHGAEKEHHKEGSGLSGNSDSRRASREHHRPSLFGRLGSRSSKSHSSHHGNAAKLVDWEKEEATSPALSARASLDMSRPSLDSYGGSSGGGSPWSRQRPTSMFMAPSQLNEDHPRASLDSSLSRPSRYEVESAYSNAAAEYSGGERLHLTRSETSHTGNISSDVDYLRARQEDAKSKHHSHSGKGHKKKGSLGGLSFSGKNLMSGRFGDAFRKFESSNGKSHPPLKESDSEHEHEHEEKSPAAITMAKAKVGKPTLSTIHSPNVPHQEFPRQSPQPPPQPPRPVQPPQQEPRKQSIDIDSLDDDALEQLTDDSSLSPEVRREIERRRALLEEKRVAAAAAEYRRRLEQGQQAGAPDSAATKRFSGLPGGVTNAAMIQNKVQSLLRNENNRPPPKKTASGYGKYTDVEGGVDNEEAGNRGNNGIDSSEREAEQTADGGVSQYNKYLPERPATKAKPANLNLKERGYGENPPPKPPRPSAAAPPSQQQQQQQQQPATDGQSPVRPGSRSGLPREHSDSFTIPRLRTVASMQSRSTLRSSDESPVGAAPQQVPSQTASSIKPLAPPKPRLLRGKQSSEGNLGKDESTTVIQGVDEQEPDSPDWEAKFNQRYPSLSGIDPDIDVHTGTRHG</sequence>
<feature type="compositionally biased region" description="Polar residues" evidence="12">
    <location>
        <begin position="1057"/>
        <end position="1069"/>
    </location>
</feature>
<evidence type="ECO:0000256" key="11">
    <source>
        <dbReference type="ARBA" id="ARBA00048679"/>
    </source>
</evidence>
<evidence type="ECO:0000256" key="3">
    <source>
        <dbReference type="ARBA" id="ARBA00022490"/>
    </source>
</evidence>
<organism evidence="14 15">
    <name type="scientific">Ascosphaera apis ARSEF 7405</name>
    <dbReference type="NCBI Taxonomy" id="392613"/>
    <lineage>
        <taxon>Eukaryota</taxon>
        <taxon>Fungi</taxon>
        <taxon>Dikarya</taxon>
        <taxon>Ascomycota</taxon>
        <taxon>Pezizomycotina</taxon>
        <taxon>Eurotiomycetes</taxon>
        <taxon>Eurotiomycetidae</taxon>
        <taxon>Onygenales</taxon>
        <taxon>Ascosphaeraceae</taxon>
        <taxon>Ascosphaera</taxon>
    </lineage>
</organism>
<evidence type="ECO:0000256" key="2">
    <source>
        <dbReference type="ARBA" id="ARBA00012513"/>
    </source>
</evidence>
<evidence type="ECO:0000256" key="5">
    <source>
        <dbReference type="ARBA" id="ARBA00022553"/>
    </source>
</evidence>
<dbReference type="OrthoDB" id="2018507at2759"/>
<dbReference type="GO" id="GO:0007015">
    <property type="term" value="P:actin filament organization"/>
    <property type="evidence" value="ECO:0007669"/>
    <property type="project" value="TreeGrafter"/>
</dbReference>
<evidence type="ECO:0000256" key="7">
    <source>
        <dbReference type="ARBA" id="ARBA00022741"/>
    </source>
</evidence>
<dbReference type="EC" id="2.7.11.1" evidence="2"/>
<dbReference type="GO" id="GO:0005737">
    <property type="term" value="C:cytoplasm"/>
    <property type="evidence" value="ECO:0007669"/>
    <property type="project" value="UniProtKB-SubCell"/>
</dbReference>
<feature type="compositionally biased region" description="Basic and acidic residues" evidence="12">
    <location>
        <begin position="685"/>
        <end position="695"/>
    </location>
</feature>
<reference evidence="14 15" key="1">
    <citation type="journal article" date="2016" name="Genome Biol. Evol.">
        <title>Divergent and convergent evolution of fungal pathogenicity.</title>
        <authorList>
            <person name="Shang Y."/>
            <person name="Xiao G."/>
            <person name="Zheng P."/>
            <person name="Cen K."/>
            <person name="Zhan S."/>
            <person name="Wang C."/>
        </authorList>
    </citation>
    <scope>NUCLEOTIDE SEQUENCE [LARGE SCALE GENOMIC DNA]</scope>
    <source>
        <strain evidence="14 15">ARSEF 7405</strain>
    </source>
</reference>